<name>A0ABD4SZX8_9CYAN</name>
<protein>
    <submittedName>
        <fullName evidence="2">Uncharacterized protein</fullName>
    </submittedName>
</protein>
<evidence type="ECO:0000313" key="2">
    <source>
        <dbReference type="EMBL" id="MCM1981920.1"/>
    </source>
</evidence>
<reference evidence="2 3" key="1">
    <citation type="journal article" date="2015" name="Genome Announc.">
        <title>Draft Genome Sequence of Filamentous Marine Cyanobacterium Lyngbya confervoides Strain BDU141951.</title>
        <authorList>
            <person name="Chandrababunaidu M.M."/>
            <person name="Sen D."/>
            <person name="Tripathy S."/>
        </authorList>
    </citation>
    <scope>NUCLEOTIDE SEQUENCE [LARGE SCALE GENOMIC DNA]</scope>
    <source>
        <strain evidence="2 3">BDU141951</strain>
    </source>
</reference>
<evidence type="ECO:0000256" key="1">
    <source>
        <dbReference type="SAM" id="SignalP"/>
    </source>
</evidence>
<dbReference type="Proteomes" id="UP000031561">
    <property type="component" value="Unassembled WGS sequence"/>
</dbReference>
<sequence length="298" mass="32194">MMMHLRTAMISLASALVLEASFGQILISAPVDRPQTCADTGDLSPAQSTRTVRFDQFGIDVKIPSNFRTMLRNDGSVAILAPGDFNLIQCLAKGIPVQGTDAIAARTLRLRPNPKQLSVQDLAMALSASAPAPKVTHRRVNGMDVFVREDQSRLPVAYAWFQPPGIQDVVELQAPELSDLLDLLNQTQFVARGSGSSSQITASQAPVLVALAAVQNQGYSISSYSEQIVRQNDSPENPLRSTVTITQEGLLDDSVAGQQFVVTLERGAASGWTVVNVLKQWTCQPGRGHQTYLPQPCL</sequence>
<dbReference type="RefSeq" id="WP_166280124.1">
    <property type="nucleotide sequence ID" value="NZ_JTHE03000023.1"/>
</dbReference>
<feature type="chain" id="PRO_5044876771" evidence="1">
    <location>
        <begin position="21"/>
        <end position="298"/>
    </location>
</feature>
<dbReference type="AlphaFoldDB" id="A0ABD4SZX8"/>
<comment type="caution">
    <text evidence="2">The sequence shown here is derived from an EMBL/GenBank/DDBJ whole genome shotgun (WGS) entry which is preliminary data.</text>
</comment>
<keyword evidence="3" id="KW-1185">Reference proteome</keyword>
<dbReference type="EMBL" id="JTHE03000023">
    <property type="protein sequence ID" value="MCM1981920.1"/>
    <property type="molecule type" value="Genomic_DNA"/>
</dbReference>
<gene>
    <name evidence="2" type="ORF">QQ91_0003615</name>
</gene>
<proteinExistence type="predicted"/>
<accession>A0ABD4SZX8</accession>
<organism evidence="2 3">
    <name type="scientific">Lyngbya confervoides BDU141951</name>
    <dbReference type="NCBI Taxonomy" id="1574623"/>
    <lineage>
        <taxon>Bacteria</taxon>
        <taxon>Bacillati</taxon>
        <taxon>Cyanobacteriota</taxon>
        <taxon>Cyanophyceae</taxon>
        <taxon>Oscillatoriophycideae</taxon>
        <taxon>Oscillatoriales</taxon>
        <taxon>Microcoleaceae</taxon>
        <taxon>Lyngbya</taxon>
    </lineage>
</organism>
<keyword evidence="1" id="KW-0732">Signal</keyword>
<evidence type="ECO:0000313" key="3">
    <source>
        <dbReference type="Proteomes" id="UP000031561"/>
    </source>
</evidence>
<feature type="signal peptide" evidence="1">
    <location>
        <begin position="1"/>
        <end position="20"/>
    </location>
</feature>